<accession>A0ABW3TEM6</accession>
<dbReference type="CDD" id="cd14505">
    <property type="entry name" value="CDKN3-like"/>
    <property type="match status" value="1"/>
</dbReference>
<dbReference type="Pfam" id="PF03747">
    <property type="entry name" value="ADP_ribosyl_GH"/>
    <property type="match status" value="1"/>
</dbReference>
<dbReference type="Gene3D" id="3.90.190.10">
    <property type="entry name" value="Protein tyrosine phosphatase superfamily"/>
    <property type="match status" value="1"/>
</dbReference>
<keyword evidence="4" id="KW-1185">Reference proteome</keyword>
<evidence type="ECO:0000313" key="4">
    <source>
        <dbReference type="Proteomes" id="UP001597151"/>
    </source>
</evidence>
<dbReference type="EMBL" id="JBHTKR010000005">
    <property type="protein sequence ID" value="MFD1195458.1"/>
    <property type="molecule type" value="Genomic_DNA"/>
</dbReference>
<reference evidence="4" key="1">
    <citation type="journal article" date="2019" name="Int. J. Syst. Evol. Microbiol.">
        <title>The Global Catalogue of Microorganisms (GCM) 10K type strain sequencing project: providing services to taxonomists for standard genome sequencing and annotation.</title>
        <authorList>
            <consortium name="The Broad Institute Genomics Platform"/>
            <consortium name="The Broad Institute Genome Sequencing Center for Infectious Disease"/>
            <person name="Wu L."/>
            <person name="Ma J."/>
        </authorList>
    </citation>
    <scope>NUCLEOTIDE SEQUENCE [LARGE SCALE GENOMIC DNA]</scope>
    <source>
        <strain evidence="4">CCUG 55328</strain>
    </source>
</reference>
<dbReference type="PROSITE" id="PS50056">
    <property type="entry name" value="TYR_PHOSPHATASE_2"/>
    <property type="match status" value="1"/>
</dbReference>
<dbReference type="SMART" id="SM00404">
    <property type="entry name" value="PTPc_motif"/>
    <property type="match status" value="1"/>
</dbReference>
<protein>
    <submittedName>
        <fullName evidence="3">ADP-ribosylglycohydrolase family protein</fullName>
    </submittedName>
</protein>
<comment type="caution">
    <text evidence="3">The sequence shown here is derived from an EMBL/GenBank/DDBJ whole genome shotgun (WGS) entry which is preliminary data.</text>
</comment>
<dbReference type="InterPro" id="IPR000387">
    <property type="entry name" value="Tyr_Pase_dom"/>
</dbReference>
<dbReference type="InterPro" id="IPR050792">
    <property type="entry name" value="ADP-ribosylglycohydrolase"/>
</dbReference>
<gene>
    <name evidence="3" type="ORF">ACFQ3C_12350</name>
</gene>
<dbReference type="InterPro" id="IPR003595">
    <property type="entry name" value="Tyr_Pase_cat"/>
</dbReference>
<sequence length="483" mass="51483">MRTSISHPLQIAVVQPFKGSGRIGITFCPGKVQPGAMSGSWQRDLGLDLDAVSNWGAVAVLTLIEDHELATLKVTDMGAQVRARHMDWFHLPIPDVSVPDAAFERQWKTVGTDLMNRLRAGFDVLVHCKGGLGRAGIIAARLMVELSVTAAEAVKAVRSVRPGAIETSAQLDYVMRQEAVPEQEPATSADAIRDRAIGALIGLAVGDAVGTTLEFKPRDTYPQLQDMVGGGPFGLKPGQWTDDTAMALALADSLQKNPNLDETDLMQRFVDWYLHGTYSCTGQCFDIGITTRQALARWQKTGDPFAGSTDPMSAGNGSLMRLAPVAIRHFENRAALRDVAARQSRTTHAAPEAVDACVAYAEVLADTIAGAKRSEVLRNREEAFAGKITPIMAGSWRGKARDSIRASGYVAHSLEASLWSVARSGDYRGAVLLAANLGEDADTTGAIAGQLAGALYGAAGIPATWRETLAWGPRLAQAAASLL</sequence>
<dbReference type="InterPro" id="IPR005502">
    <property type="entry name" value="Ribosyl_crysJ1"/>
</dbReference>
<dbReference type="SUPFAM" id="SSF101478">
    <property type="entry name" value="ADP-ribosylglycohydrolase"/>
    <property type="match status" value="1"/>
</dbReference>
<dbReference type="RefSeq" id="WP_380792181.1">
    <property type="nucleotide sequence ID" value="NZ_JBHTKR010000005.1"/>
</dbReference>
<dbReference type="Gene3D" id="1.10.4080.10">
    <property type="entry name" value="ADP-ribosylation/Crystallin J1"/>
    <property type="match status" value="1"/>
</dbReference>
<evidence type="ECO:0000259" key="2">
    <source>
        <dbReference type="PROSITE" id="PS50056"/>
    </source>
</evidence>
<dbReference type="InterPro" id="IPR036705">
    <property type="entry name" value="Ribosyl_crysJ1_sf"/>
</dbReference>
<dbReference type="PANTHER" id="PTHR16222">
    <property type="entry name" value="ADP-RIBOSYLGLYCOHYDROLASE"/>
    <property type="match status" value="1"/>
</dbReference>
<proteinExistence type="predicted"/>
<dbReference type="PANTHER" id="PTHR16222:SF12">
    <property type="entry name" value="ADP-RIBOSYLGLYCOHYDROLASE-RELATED"/>
    <property type="match status" value="1"/>
</dbReference>
<dbReference type="Pfam" id="PF22784">
    <property type="entry name" value="PTP-SAK"/>
    <property type="match status" value="1"/>
</dbReference>
<dbReference type="InterPro" id="IPR029021">
    <property type="entry name" value="Prot-tyrosine_phosphatase-like"/>
</dbReference>
<feature type="domain" description="Tyrosine specific protein phosphatases" evidence="2">
    <location>
        <begin position="101"/>
        <end position="172"/>
    </location>
</feature>
<organism evidence="3 4">
    <name type="scientific">Seohaeicola saemankumensis</name>
    <dbReference type="NCBI Taxonomy" id="481181"/>
    <lineage>
        <taxon>Bacteria</taxon>
        <taxon>Pseudomonadati</taxon>
        <taxon>Pseudomonadota</taxon>
        <taxon>Alphaproteobacteria</taxon>
        <taxon>Rhodobacterales</taxon>
        <taxon>Roseobacteraceae</taxon>
        <taxon>Seohaeicola</taxon>
    </lineage>
</organism>
<dbReference type="InterPro" id="IPR057023">
    <property type="entry name" value="PTP-SAK"/>
</dbReference>
<evidence type="ECO:0000313" key="3">
    <source>
        <dbReference type="EMBL" id="MFD1195458.1"/>
    </source>
</evidence>
<dbReference type="Proteomes" id="UP001597151">
    <property type="component" value="Unassembled WGS sequence"/>
</dbReference>
<dbReference type="SUPFAM" id="SSF52799">
    <property type="entry name" value="(Phosphotyrosine protein) phosphatases II"/>
    <property type="match status" value="1"/>
</dbReference>
<keyword evidence="1" id="KW-0378">Hydrolase</keyword>
<name>A0ABW3TEM6_9RHOB</name>
<evidence type="ECO:0000256" key="1">
    <source>
        <dbReference type="ARBA" id="ARBA00022801"/>
    </source>
</evidence>